<dbReference type="AlphaFoldDB" id="A0A8H6NCH7"/>
<evidence type="ECO:0000313" key="2">
    <source>
        <dbReference type="EMBL" id="KAF6827566.1"/>
    </source>
</evidence>
<gene>
    <name evidence="2" type="ORF">CPLU01_09035</name>
</gene>
<feature type="transmembrane region" description="Helical" evidence="1">
    <location>
        <begin position="118"/>
        <end position="144"/>
    </location>
</feature>
<dbReference type="EMBL" id="WIGO01000136">
    <property type="protein sequence ID" value="KAF6827566.1"/>
    <property type="molecule type" value="Genomic_DNA"/>
</dbReference>
<reference evidence="2" key="1">
    <citation type="journal article" date="2020" name="Phytopathology">
        <title>Genome Sequence Resources of Colletotrichum truncatum, C. plurivorum, C. musicola, and C. sojae: Four Species Pathogenic to Soybean (Glycine max).</title>
        <authorList>
            <person name="Rogerio F."/>
            <person name="Boufleur T.R."/>
            <person name="Ciampi-Guillardi M."/>
            <person name="Sukno S.A."/>
            <person name="Thon M.R."/>
            <person name="Massola Junior N.S."/>
            <person name="Baroncelli R."/>
        </authorList>
    </citation>
    <scope>NUCLEOTIDE SEQUENCE</scope>
    <source>
        <strain evidence="2">LFN00145</strain>
    </source>
</reference>
<protein>
    <submittedName>
        <fullName evidence="2">Uncharacterized protein</fullName>
    </submittedName>
</protein>
<evidence type="ECO:0000256" key="1">
    <source>
        <dbReference type="SAM" id="Phobius"/>
    </source>
</evidence>
<accession>A0A8H6NCH7</accession>
<name>A0A8H6NCH7_9PEZI</name>
<comment type="caution">
    <text evidence="2">The sequence shown here is derived from an EMBL/GenBank/DDBJ whole genome shotgun (WGS) entry which is preliminary data.</text>
</comment>
<keyword evidence="1" id="KW-0472">Membrane</keyword>
<keyword evidence="3" id="KW-1185">Reference proteome</keyword>
<evidence type="ECO:0000313" key="3">
    <source>
        <dbReference type="Proteomes" id="UP000654918"/>
    </source>
</evidence>
<dbReference type="Proteomes" id="UP000654918">
    <property type="component" value="Unassembled WGS sequence"/>
</dbReference>
<proteinExistence type="predicted"/>
<organism evidence="2 3">
    <name type="scientific">Colletotrichum plurivorum</name>
    <dbReference type="NCBI Taxonomy" id="2175906"/>
    <lineage>
        <taxon>Eukaryota</taxon>
        <taxon>Fungi</taxon>
        <taxon>Dikarya</taxon>
        <taxon>Ascomycota</taxon>
        <taxon>Pezizomycotina</taxon>
        <taxon>Sordariomycetes</taxon>
        <taxon>Hypocreomycetidae</taxon>
        <taxon>Glomerellales</taxon>
        <taxon>Glomerellaceae</taxon>
        <taxon>Colletotrichum</taxon>
        <taxon>Colletotrichum orchidearum species complex</taxon>
    </lineage>
</organism>
<feature type="transmembrane region" description="Helical" evidence="1">
    <location>
        <begin position="612"/>
        <end position="633"/>
    </location>
</feature>
<sequence>MPALLMTAAILVIGSLHFYWYPEQGPLIKHKYADYRVDPDIISNVLQLVAKLHELFIVASLSSIALAMFRRSLVTRGVHLGFLTGGYRVGDLAYLKTAAFWRQGLDISNLWGMMLPGFLVFATLMSTVVGPASAILLLPTLGWYDVDASIAFSNIELPLLYARNRTSIWVPVRDEASNKCYGPRGLYLGFCPAGGFEELFNWLYDYRATDLSNNLTFHSTSADLRRHLVFTLTNNTDSEVTTLCTTPPHFITNSIGLFQRYIDSADVGGLSGEPRYRIRTAKEESGESLPQDDSTLYQPFVQAKCDLFYKEDMLKDPSSVFYFPVDHLNCFGEADCLRAQDRGMALNKTLMAPHLLNVTVASDFYVDFDNSPIAFIHGQVPDTSSGEPRHFYYLCSLLASLIPSTFTVDPKASDTLQSSSSSADSMQKLHRKKNSEGVRVVKFMQTWFRALNPHWQDANRRNFTAIGELIENFASKEGNNGTQQVAFVDSDGNNTDYKSAEVFLAKVFGAYLTDGLARMSQEDAPTLLVLDRDGDRSLRFIDLNDQYGHSGGVHELTAINATAYRHIGRGETTEHNGTIAGFLERIERYMPIDIVAERYGYGSGQQRATLHWAQAVMGAYLAIVVVYASWVVVMNALDAFGLESNQGQARVLSIIPWSDLQDLIILALRTPPPDDEDLADAGAGVSSSKVWEKVVSAGADGDKAQLVLGEGQLANRLQVDRSAEYL</sequence>
<keyword evidence="1" id="KW-1133">Transmembrane helix</keyword>
<keyword evidence="1" id="KW-0812">Transmembrane</keyword>